<name>A0A4U0R790_9RHOB</name>
<evidence type="ECO:0000313" key="3">
    <source>
        <dbReference type="EMBL" id="TJZ90921.1"/>
    </source>
</evidence>
<reference evidence="3 4" key="1">
    <citation type="submission" date="2019-04" db="EMBL/GenBank/DDBJ databases">
        <authorList>
            <person name="Li J."/>
        </authorList>
    </citation>
    <scope>NUCLEOTIDE SEQUENCE [LARGE SCALE GENOMIC DNA]</scope>
    <source>
        <strain evidence="3 4">KCTC 42687</strain>
    </source>
</reference>
<evidence type="ECO:0000313" key="4">
    <source>
        <dbReference type="Proteomes" id="UP000309747"/>
    </source>
</evidence>
<sequence length="323" mass="33820">MGGDTMRQIIAAGLGAVLTFSAPALAQDFPTKTIEIVVQNAPGGASDIFARTLARSAEEVFGQPVIVVNRAGGGGAAQMAAVKAAAPDGYTIGVNTLSHFTAMLTNLQGVFAPEDFSWIAQVQQDAHVLFVREDSPYQDFGALVEGQADTPLAVGGYGAVGSIANIATRLVTDSAELSVDWVGYDSSTEAITGLLGGHVQMAVANPGPVLDFARAGRVRILGVLSEERSPAFPDVPTFAEQGFESNAEWQQIRGIYGPAGIPDDIRQILADGLIAATQTEEFQRYQDETAIEGLAYGPAEYAERVEAMMDLAREGLASVGIGN</sequence>
<evidence type="ECO:0000256" key="2">
    <source>
        <dbReference type="SAM" id="SignalP"/>
    </source>
</evidence>
<comment type="caution">
    <text evidence="3">The sequence shown here is derived from an EMBL/GenBank/DDBJ whole genome shotgun (WGS) entry which is preliminary data.</text>
</comment>
<dbReference type="Gene3D" id="3.40.190.10">
    <property type="entry name" value="Periplasmic binding protein-like II"/>
    <property type="match status" value="1"/>
</dbReference>
<dbReference type="Proteomes" id="UP000309747">
    <property type="component" value="Unassembled WGS sequence"/>
</dbReference>
<keyword evidence="4" id="KW-1185">Reference proteome</keyword>
<dbReference type="AlphaFoldDB" id="A0A4U0R790"/>
<dbReference type="Pfam" id="PF03401">
    <property type="entry name" value="TctC"/>
    <property type="match status" value="1"/>
</dbReference>
<comment type="similarity">
    <text evidence="1">Belongs to the UPF0065 (bug) family.</text>
</comment>
<dbReference type="CDD" id="cd07012">
    <property type="entry name" value="PBP2_Bug_TTT"/>
    <property type="match status" value="1"/>
</dbReference>
<dbReference type="OrthoDB" id="7248487at2"/>
<dbReference type="EMBL" id="SUNI01000013">
    <property type="protein sequence ID" value="TJZ90921.1"/>
    <property type="molecule type" value="Genomic_DNA"/>
</dbReference>
<dbReference type="SUPFAM" id="SSF53850">
    <property type="entry name" value="Periplasmic binding protein-like II"/>
    <property type="match status" value="1"/>
</dbReference>
<feature type="signal peptide" evidence="2">
    <location>
        <begin position="1"/>
        <end position="26"/>
    </location>
</feature>
<dbReference type="Gene3D" id="3.40.190.150">
    <property type="entry name" value="Bordetella uptake gene, domain 1"/>
    <property type="match status" value="1"/>
</dbReference>
<accession>A0A4U0R790</accession>
<keyword evidence="2" id="KW-0732">Signal</keyword>
<dbReference type="PANTHER" id="PTHR42928:SF5">
    <property type="entry name" value="BLR1237 PROTEIN"/>
    <property type="match status" value="1"/>
</dbReference>
<dbReference type="InterPro" id="IPR042100">
    <property type="entry name" value="Bug_dom1"/>
</dbReference>
<dbReference type="InterPro" id="IPR005064">
    <property type="entry name" value="BUG"/>
</dbReference>
<evidence type="ECO:0000256" key="1">
    <source>
        <dbReference type="ARBA" id="ARBA00006987"/>
    </source>
</evidence>
<proteinExistence type="inferred from homology"/>
<dbReference type="PIRSF" id="PIRSF017082">
    <property type="entry name" value="YflP"/>
    <property type="match status" value="1"/>
</dbReference>
<gene>
    <name evidence="3" type="ORF">FA743_13515</name>
</gene>
<feature type="chain" id="PRO_5021034874" evidence="2">
    <location>
        <begin position="27"/>
        <end position="323"/>
    </location>
</feature>
<organism evidence="3 4">
    <name type="scientific">Paracoccus gahaiensis</name>
    <dbReference type="NCBI Taxonomy" id="1706839"/>
    <lineage>
        <taxon>Bacteria</taxon>
        <taxon>Pseudomonadati</taxon>
        <taxon>Pseudomonadota</taxon>
        <taxon>Alphaproteobacteria</taxon>
        <taxon>Rhodobacterales</taxon>
        <taxon>Paracoccaceae</taxon>
        <taxon>Paracoccus</taxon>
    </lineage>
</organism>
<dbReference type="PANTHER" id="PTHR42928">
    <property type="entry name" value="TRICARBOXYLATE-BINDING PROTEIN"/>
    <property type="match status" value="1"/>
</dbReference>
<protein>
    <submittedName>
        <fullName evidence="3">Tripartite tricarboxylate transporter substrate binding protein</fullName>
    </submittedName>
</protein>